<dbReference type="Pfam" id="PF12282">
    <property type="entry name" value="GAF_PdtaS"/>
    <property type="match status" value="1"/>
</dbReference>
<dbReference type="InterPro" id="IPR003594">
    <property type="entry name" value="HATPase_dom"/>
</dbReference>
<dbReference type="Gene3D" id="3.30.450.20">
    <property type="entry name" value="PAS domain"/>
    <property type="match status" value="1"/>
</dbReference>
<dbReference type="GO" id="GO:0004673">
    <property type="term" value="F:protein histidine kinase activity"/>
    <property type="evidence" value="ECO:0007669"/>
    <property type="project" value="UniProtKB-EC"/>
</dbReference>
<comment type="caution">
    <text evidence="9">The sequence shown here is derived from an EMBL/GenBank/DDBJ whole genome shotgun (WGS) entry which is preliminary data.</text>
</comment>
<keyword evidence="6 9" id="KW-0418">Kinase</keyword>
<evidence type="ECO:0000259" key="8">
    <source>
        <dbReference type="SMART" id="SM00387"/>
    </source>
</evidence>
<dbReference type="PANTHER" id="PTHR41523">
    <property type="entry name" value="TWO-COMPONENT SYSTEM SENSOR PROTEIN"/>
    <property type="match status" value="1"/>
</dbReference>
<organism evidence="9 10">
    <name type="scientific">Desulfosporosinus fructosivorans</name>
    <dbReference type="NCBI Taxonomy" id="2018669"/>
    <lineage>
        <taxon>Bacteria</taxon>
        <taxon>Bacillati</taxon>
        <taxon>Bacillota</taxon>
        <taxon>Clostridia</taxon>
        <taxon>Eubacteriales</taxon>
        <taxon>Desulfitobacteriaceae</taxon>
        <taxon>Desulfosporosinus</taxon>
    </lineage>
</organism>
<evidence type="ECO:0000256" key="5">
    <source>
        <dbReference type="ARBA" id="ARBA00022741"/>
    </source>
</evidence>
<keyword evidence="5" id="KW-0547">Nucleotide-binding</keyword>
<evidence type="ECO:0000256" key="7">
    <source>
        <dbReference type="ARBA" id="ARBA00022840"/>
    </source>
</evidence>
<evidence type="ECO:0000313" key="10">
    <source>
        <dbReference type="Proteomes" id="UP000298460"/>
    </source>
</evidence>
<gene>
    <name evidence="9" type="ORF">E4K67_29325</name>
</gene>
<keyword evidence="4" id="KW-0808">Transferase</keyword>
<comment type="catalytic activity">
    <reaction evidence="1">
        <text>ATP + protein L-histidine = ADP + protein N-phospho-L-histidine.</text>
        <dbReference type="EC" id="2.7.13.3"/>
    </reaction>
</comment>
<evidence type="ECO:0000256" key="2">
    <source>
        <dbReference type="ARBA" id="ARBA00012438"/>
    </source>
</evidence>
<dbReference type="SUPFAM" id="SSF55874">
    <property type="entry name" value="ATPase domain of HSP90 chaperone/DNA topoisomerase II/histidine kinase"/>
    <property type="match status" value="1"/>
</dbReference>
<dbReference type="SMART" id="SM00387">
    <property type="entry name" value="HATPase_c"/>
    <property type="match status" value="1"/>
</dbReference>
<dbReference type="InterPro" id="IPR038424">
    <property type="entry name" value="H_kinase_PdtaS_GAF_sf"/>
</dbReference>
<dbReference type="Proteomes" id="UP000298460">
    <property type="component" value="Unassembled WGS sequence"/>
</dbReference>
<dbReference type="AlphaFoldDB" id="A0A4Z0QV97"/>
<keyword evidence="10" id="KW-1185">Reference proteome</keyword>
<dbReference type="GO" id="GO:0005524">
    <property type="term" value="F:ATP binding"/>
    <property type="evidence" value="ECO:0007669"/>
    <property type="project" value="UniProtKB-KW"/>
</dbReference>
<dbReference type="PANTHER" id="PTHR41523:SF8">
    <property type="entry name" value="ETHYLENE RESPONSE SENSOR PROTEIN"/>
    <property type="match status" value="1"/>
</dbReference>
<keyword evidence="3" id="KW-0597">Phosphoprotein</keyword>
<dbReference type="EC" id="2.7.13.3" evidence="2"/>
<dbReference type="InterPro" id="IPR036890">
    <property type="entry name" value="HATPase_C_sf"/>
</dbReference>
<dbReference type="Pfam" id="PF07568">
    <property type="entry name" value="HisKA_2"/>
    <property type="match status" value="1"/>
</dbReference>
<evidence type="ECO:0000256" key="6">
    <source>
        <dbReference type="ARBA" id="ARBA00022777"/>
    </source>
</evidence>
<dbReference type="InterPro" id="IPR011495">
    <property type="entry name" value="Sig_transdc_His_kin_sub2_dim/P"/>
</dbReference>
<dbReference type="RefSeq" id="WP_135553231.1">
    <property type="nucleotide sequence ID" value="NZ_SPQQ01000034.1"/>
</dbReference>
<proteinExistence type="predicted"/>
<reference evidence="9 10" key="1">
    <citation type="submission" date="2019-03" db="EMBL/GenBank/DDBJ databases">
        <title>Draft Genome Sequence of Desulfosporosinus fructosivorans Strain 63.6F, Isolated from Marine Sediment in the Baltic Sea.</title>
        <authorList>
            <person name="Hausmann B."/>
            <person name="Vandieken V."/>
            <person name="Pjevac P."/>
            <person name="Schreck K."/>
            <person name="Herbold C.W."/>
            <person name="Loy A."/>
        </authorList>
    </citation>
    <scope>NUCLEOTIDE SEQUENCE [LARGE SCALE GENOMIC DNA]</scope>
    <source>
        <strain evidence="9 10">63.6F</strain>
    </source>
</reference>
<evidence type="ECO:0000256" key="4">
    <source>
        <dbReference type="ARBA" id="ARBA00022679"/>
    </source>
</evidence>
<feature type="domain" description="Histidine kinase/HSP90-like ATPase" evidence="8">
    <location>
        <begin position="374"/>
        <end position="473"/>
    </location>
</feature>
<evidence type="ECO:0000256" key="1">
    <source>
        <dbReference type="ARBA" id="ARBA00000085"/>
    </source>
</evidence>
<sequence>MNSETIRELCKEYTNLSQADVEILEAMALQIPYTSELTGTDIFIDAPLKDGVDAVVLAWACPKNHSLYGHSVVGEFAYATSEPAVYRTIQTGMTSRNVRGVSQEGIPIAQTVVAIRNIKDNVIGTLIMERDISEELRQEEQVEFLTQTAERLSNTLMYLSMTGSQFESWVGNGIFVLNKLSKITYVNKKAADIYKEYHGFEALGQDFLFSMFNCSTLNELLDNLENPVEFCILHKSYLFEAYPLVTYGDLSGCVISFRDITDLRKKEKELSAKSTVIKEIHHRVKNNLQTVAALLRLQMRRSDLDVIKTEFLASINRIISIAMVHDVFACQNCDSVDLRELSQRILCSLLECSLSPEQSIEAQVEGQTLHLPSIQAVPLALVINELLTNSFKHGVRYVEKGVILLSITEKRGTICITVRDNGPEPDLPFDPVKQRRLGLQIVDSLVGDQLGGEFKMERIAGMTIVTVSIPTPSSGGQL</sequence>
<dbReference type="EMBL" id="SPQQ01000034">
    <property type="protein sequence ID" value="TGE34702.1"/>
    <property type="molecule type" value="Genomic_DNA"/>
</dbReference>
<protein>
    <recommendedName>
        <fullName evidence="2">histidine kinase</fullName>
        <ecNumber evidence="2">2.7.13.3</ecNumber>
    </recommendedName>
</protein>
<dbReference type="InterPro" id="IPR022066">
    <property type="entry name" value="PdtaS_GAF"/>
</dbReference>
<evidence type="ECO:0000256" key="3">
    <source>
        <dbReference type="ARBA" id="ARBA00022553"/>
    </source>
</evidence>
<accession>A0A4Z0QV97</accession>
<keyword evidence="7" id="KW-0067">ATP-binding</keyword>
<dbReference type="Pfam" id="PF02518">
    <property type="entry name" value="HATPase_c"/>
    <property type="match status" value="1"/>
</dbReference>
<dbReference type="Gene3D" id="3.30.565.10">
    <property type="entry name" value="Histidine kinase-like ATPase, C-terminal domain"/>
    <property type="match status" value="1"/>
</dbReference>
<evidence type="ECO:0000313" key="9">
    <source>
        <dbReference type="EMBL" id="TGE34702.1"/>
    </source>
</evidence>
<name>A0A4Z0QV97_9FIRM</name>
<dbReference type="OrthoDB" id="9767435at2"/>
<dbReference type="Gene3D" id="3.30.450.280">
    <property type="entry name" value="GAF domain"/>
    <property type="match status" value="1"/>
</dbReference>